<reference evidence="1 2" key="1">
    <citation type="journal article" date="2018" name="Front. Plant Sci.">
        <title>Red Clover (Trifolium pratense) and Zigzag Clover (T. medium) - A Picture of Genomic Similarities and Differences.</title>
        <authorList>
            <person name="Dluhosova J."/>
            <person name="Istvanek J."/>
            <person name="Nedelnik J."/>
            <person name="Repkova J."/>
        </authorList>
    </citation>
    <scope>NUCLEOTIDE SEQUENCE [LARGE SCALE GENOMIC DNA]</scope>
    <source>
        <strain evidence="2">cv. 10/8</strain>
        <tissue evidence="1">Leaf</tissue>
    </source>
</reference>
<keyword evidence="2" id="KW-1185">Reference proteome</keyword>
<organism evidence="1 2">
    <name type="scientific">Trifolium medium</name>
    <dbReference type="NCBI Taxonomy" id="97028"/>
    <lineage>
        <taxon>Eukaryota</taxon>
        <taxon>Viridiplantae</taxon>
        <taxon>Streptophyta</taxon>
        <taxon>Embryophyta</taxon>
        <taxon>Tracheophyta</taxon>
        <taxon>Spermatophyta</taxon>
        <taxon>Magnoliopsida</taxon>
        <taxon>eudicotyledons</taxon>
        <taxon>Gunneridae</taxon>
        <taxon>Pentapetalae</taxon>
        <taxon>rosids</taxon>
        <taxon>fabids</taxon>
        <taxon>Fabales</taxon>
        <taxon>Fabaceae</taxon>
        <taxon>Papilionoideae</taxon>
        <taxon>50 kb inversion clade</taxon>
        <taxon>NPAAA clade</taxon>
        <taxon>Hologalegina</taxon>
        <taxon>IRL clade</taxon>
        <taxon>Trifolieae</taxon>
        <taxon>Trifolium</taxon>
    </lineage>
</organism>
<dbReference type="EMBL" id="LXQA010718319">
    <property type="protein sequence ID" value="MCI67511.1"/>
    <property type="molecule type" value="Genomic_DNA"/>
</dbReference>
<sequence length="50" mass="5401">MKSHKLISNSADPTTAVARQARVVAGLQDEFSKLLPSLAKLWSAKHGRGQ</sequence>
<protein>
    <submittedName>
        <fullName evidence="1">Uncharacterized protein</fullName>
    </submittedName>
</protein>
<accession>A0A392U246</accession>
<name>A0A392U246_9FABA</name>
<dbReference type="AlphaFoldDB" id="A0A392U246"/>
<evidence type="ECO:0000313" key="1">
    <source>
        <dbReference type="EMBL" id="MCI67511.1"/>
    </source>
</evidence>
<feature type="non-terminal residue" evidence="1">
    <location>
        <position position="50"/>
    </location>
</feature>
<comment type="caution">
    <text evidence="1">The sequence shown here is derived from an EMBL/GenBank/DDBJ whole genome shotgun (WGS) entry which is preliminary data.</text>
</comment>
<dbReference type="Proteomes" id="UP000265520">
    <property type="component" value="Unassembled WGS sequence"/>
</dbReference>
<proteinExistence type="predicted"/>
<evidence type="ECO:0000313" key="2">
    <source>
        <dbReference type="Proteomes" id="UP000265520"/>
    </source>
</evidence>